<name>A0A3S4FGW6_SEROD</name>
<dbReference type="AlphaFoldDB" id="A0A3S4FGW6"/>
<evidence type="ECO:0000313" key="1">
    <source>
        <dbReference type="EMBL" id="VDZ51273.1"/>
    </source>
</evidence>
<accession>A0A3S4FGW6</accession>
<dbReference type="EMBL" id="LR134117">
    <property type="protein sequence ID" value="VDZ51273.1"/>
    <property type="molecule type" value="Genomic_DNA"/>
</dbReference>
<organism evidence="1 2">
    <name type="scientific">Serratia odorifera</name>
    <dbReference type="NCBI Taxonomy" id="618"/>
    <lineage>
        <taxon>Bacteria</taxon>
        <taxon>Pseudomonadati</taxon>
        <taxon>Pseudomonadota</taxon>
        <taxon>Gammaproteobacteria</taxon>
        <taxon>Enterobacterales</taxon>
        <taxon>Yersiniaceae</taxon>
        <taxon>Serratia</taxon>
    </lineage>
</organism>
<protein>
    <submittedName>
        <fullName evidence="1">Uncharacterized protein</fullName>
    </submittedName>
</protein>
<proteinExistence type="predicted"/>
<sequence length="483" mass="53373">MERLYRELQGFQRLFGKKHSVLPKRARGRQAQLNKLAHSLSSLGDVTKASIVAAINCQNKRWAGVIKKVHGSNWQKVRRCQWEGGPHCRLSRLYAVAYSDGEAAEFATAIRFGILFNGIKQHQKVLLGQAIVLLQHLNREQAALARPPGESSGRARGEPYRHPRAMAMGIEQLTPDQVNLSDEEIDRIVSLFVLRERAAGVIDCYQHGDGMLRENAVTAQIPVEIATLILDKIRFQQYVQPALGVYGVSYDVAYNARGPLQLSLESNDMLDWFTDSDSNPPWSGLMLAAGHASPGPRRGAASNSTAPWSGQIVFVEHGGSDWQHIAATFDIKVKSDVQARPDEGNLSMRFDTSGSHWTLWLSTIAYLDNQTAPLLLARQLPPDVRGDIVTPINAMALIGDSIVRGVFVTAMTSMQSGPINLFRVGIDNVGHVSEPITLRQIDSRGVYVTKGGAPRLPEKTKERLPISPLLLAPAWRWILMFTA</sequence>
<reference evidence="1 2" key="1">
    <citation type="submission" date="2018-12" db="EMBL/GenBank/DDBJ databases">
        <authorList>
            <consortium name="Pathogen Informatics"/>
        </authorList>
    </citation>
    <scope>NUCLEOTIDE SEQUENCE [LARGE SCALE GENOMIC DNA]</scope>
    <source>
        <strain evidence="1 2">NCTC11214</strain>
    </source>
</reference>
<dbReference type="RefSeq" id="WP_004966449.1">
    <property type="nucleotide sequence ID" value="NZ_LR134117.1"/>
</dbReference>
<evidence type="ECO:0000313" key="2">
    <source>
        <dbReference type="Proteomes" id="UP000281391"/>
    </source>
</evidence>
<dbReference type="KEGG" id="sof:NCTC11214_00119"/>
<gene>
    <name evidence="1" type="ORF">NCTC11214_00119</name>
</gene>
<dbReference type="Proteomes" id="UP000281391">
    <property type="component" value="Chromosome"/>
</dbReference>